<dbReference type="SUPFAM" id="SSF56954">
    <property type="entry name" value="Outer membrane efflux proteins (OEP)"/>
    <property type="match status" value="1"/>
</dbReference>
<dbReference type="Gene3D" id="1.20.1600.10">
    <property type="entry name" value="Outer membrane efflux proteins (OEP)"/>
    <property type="match status" value="1"/>
</dbReference>
<dbReference type="EMBL" id="CP032869">
    <property type="protein sequence ID" value="AYL94332.1"/>
    <property type="molecule type" value="Genomic_DNA"/>
</dbReference>
<dbReference type="InterPro" id="IPR010131">
    <property type="entry name" value="MdtP/NodT-like"/>
</dbReference>
<comment type="subcellular location">
    <subcellularLocation>
        <location evidence="2">Cell membrane</location>
        <topology evidence="2">Lipid-anchor</topology>
    </subcellularLocation>
</comment>
<dbReference type="InterPro" id="IPR003423">
    <property type="entry name" value="OMP_efflux"/>
</dbReference>
<name>A0A494VTR6_9SPHI</name>
<dbReference type="KEGG" id="muh:HYN43_003040"/>
<keyword evidence="2" id="KW-0812">Transmembrane</keyword>
<dbReference type="RefSeq" id="WP_119408051.1">
    <property type="nucleotide sequence ID" value="NZ_CP032869.1"/>
</dbReference>
<organism evidence="3 4">
    <name type="scientific">Mucilaginibacter celer</name>
    <dbReference type="NCBI Taxonomy" id="2305508"/>
    <lineage>
        <taxon>Bacteria</taxon>
        <taxon>Pseudomonadati</taxon>
        <taxon>Bacteroidota</taxon>
        <taxon>Sphingobacteriia</taxon>
        <taxon>Sphingobacteriales</taxon>
        <taxon>Sphingobacteriaceae</taxon>
        <taxon>Mucilaginibacter</taxon>
    </lineage>
</organism>
<accession>A0A494VTR6</accession>
<dbReference type="PANTHER" id="PTHR30203">
    <property type="entry name" value="OUTER MEMBRANE CATION EFFLUX PROTEIN"/>
    <property type="match status" value="1"/>
</dbReference>
<keyword evidence="2" id="KW-0732">Signal</keyword>
<sequence length="472" mass="51681">MRTLMKYSIAATVLLTIHVMAGCKVSKDVTVPDMKLPVAFRDNPEDSVSIGALPWKSYFDDPELKTLIADAIDHNFDLQVAVNNIQAAELVLKQAKLGDVPSVGVGLSASSGRPSDNSLNGMQLNSFLGQQHIEDYSLAASLTWEADIWGKIHGRKEAALAGYLSTQEARKGVQTRIVSDISKGYYNLLMLDAQLRIAKNNVLLNDSTLSLVQLQYKSGKVSNLAIQQVEAQKLTAEALVPRFEQQIAVQENAISVLSGRLPNPVNRYRVLDSLVFAEKLTTGLPAELLKRRPDVRQAELALDKANAEVGVAKASLYPSLTINGQGGLDAIRASNWFNLPASLFGTVVGGIAQPLFDKKRLRTNFNVAKTDREITVIRFRQSVLTAYGEVSDALVKLDKLKQQQYLAAERTGTLQQATRNSQLLFKNGMATYLEVIIAESNVLQSQLELASIKKARLDATVDLYRSLGGGWN</sequence>
<evidence type="ECO:0000256" key="2">
    <source>
        <dbReference type="RuleBase" id="RU362097"/>
    </source>
</evidence>
<evidence type="ECO:0000256" key="1">
    <source>
        <dbReference type="ARBA" id="ARBA00007613"/>
    </source>
</evidence>
<keyword evidence="2" id="KW-1134">Transmembrane beta strand</keyword>
<dbReference type="Proteomes" id="UP000270046">
    <property type="component" value="Chromosome"/>
</dbReference>
<proteinExistence type="inferred from homology"/>
<keyword evidence="2" id="KW-0472">Membrane</keyword>
<evidence type="ECO:0000313" key="3">
    <source>
        <dbReference type="EMBL" id="AYL94332.1"/>
    </source>
</evidence>
<dbReference type="PROSITE" id="PS51257">
    <property type="entry name" value="PROKAR_LIPOPROTEIN"/>
    <property type="match status" value="1"/>
</dbReference>
<evidence type="ECO:0000313" key="4">
    <source>
        <dbReference type="Proteomes" id="UP000270046"/>
    </source>
</evidence>
<comment type="similarity">
    <text evidence="1 2">Belongs to the outer membrane factor (OMF) (TC 1.B.17) family.</text>
</comment>
<feature type="chain" id="PRO_5019611093" evidence="2">
    <location>
        <begin position="22"/>
        <end position="472"/>
    </location>
</feature>
<dbReference type="GO" id="GO:0005886">
    <property type="term" value="C:plasma membrane"/>
    <property type="evidence" value="ECO:0007669"/>
    <property type="project" value="UniProtKB-SubCell"/>
</dbReference>
<reference evidence="3 4" key="1">
    <citation type="submission" date="2018-10" db="EMBL/GenBank/DDBJ databases">
        <title>Genome sequencing of Mucilaginibacter sp. HYN0043.</title>
        <authorList>
            <person name="Kim M."/>
            <person name="Yi H."/>
        </authorList>
    </citation>
    <scope>NUCLEOTIDE SEQUENCE [LARGE SCALE GENOMIC DNA]</scope>
    <source>
        <strain evidence="3 4">HYN0043</strain>
    </source>
</reference>
<dbReference type="OrthoDB" id="9770517at2"/>
<feature type="signal peptide" evidence="2">
    <location>
        <begin position="1"/>
        <end position="21"/>
    </location>
</feature>
<dbReference type="Pfam" id="PF02321">
    <property type="entry name" value="OEP"/>
    <property type="match status" value="2"/>
</dbReference>
<keyword evidence="2" id="KW-0449">Lipoprotein</keyword>
<gene>
    <name evidence="3" type="ORF">HYN43_003040</name>
</gene>
<dbReference type="GO" id="GO:0015562">
    <property type="term" value="F:efflux transmembrane transporter activity"/>
    <property type="evidence" value="ECO:0007669"/>
    <property type="project" value="InterPro"/>
</dbReference>
<keyword evidence="4" id="KW-1185">Reference proteome</keyword>
<protein>
    <submittedName>
        <fullName evidence="3">Efflux transporter outer membrane subunit</fullName>
    </submittedName>
</protein>
<dbReference type="Gene3D" id="2.20.200.10">
    <property type="entry name" value="Outer membrane efflux proteins (OEP)"/>
    <property type="match status" value="1"/>
</dbReference>
<dbReference type="NCBIfam" id="TIGR01845">
    <property type="entry name" value="outer_NodT"/>
    <property type="match status" value="1"/>
</dbReference>
<dbReference type="AlphaFoldDB" id="A0A494VTR6"/>
<keyword evidence="2" id="KW-0564">Palmitate</keyword>
<dbReference type="PANTHER" id="PTHR30203:SF33">
    <property type="entry name" value="BLR4455 PROTEIN"/>
    <property type="match status" value="1"/>
</dbReference>